<reference evidence="2" key="1">
    <citation type="submission" date="2021-03" db="EMBL/GenBank/DDBJ databases">
        <title>Draft genome sequence of rust myrtle Austropuccinia psidii MF-1, a brazilian biotype.</title>
        <authorList>
            <person name="Quecine M.C."/>
            <person name="Pachon D.M.R."/>
            <person name="Bonatelli M.L."/>
            <person name="Correr F.H."/>
            <person name="Franceschini L.M."/>
            <person name="Leite T.F."/>
            <person name="Margarido G.R.A."/>
            <person name="Almeida C.A."/>
            <person name="Ferrarezi J.A."/>
            <person name="Labate C.A."/>
        </authorList>
    </citation>
    <scope>NUCLEOTIDE SEQUENCE</scope>
    <source>
        <strain evidence="2">MF-1</strain>
    </source>
</reference>
<dbReference type="InterPro" id="IPR036047">
    <property type="entry name" value="F-box-like_dom_sf"/>
</dbReference>
<evidence type="ECO:0000259" key="1">
    <source>
        <dbReference type="PROSITE" id="PS50181"/>
    </source>
</evidence>
<keyword evidence="3" id="KW-1185">Reference proteome</keyword>
<evidence type="ECO:0000313" key="3">
    <source>
        <dbReference type="Proteomes" id="UP000765509"/>
    </source>
</evidence>
<proteinExistence type="predicted"/>
<accession>A0A9Q3IF39</accession>
<dbReference type="AlphaFoldDB" id="A0A9Q3IF39"/>
<dbReference type="InterPro" id="IPR001810">
    <property type="entry name" value="F-box_dom"/>
</dbReference>
<dbReference type="Pfam" id="PF12937">
    <property type="entry name" value="F-box-like"/>
    <property type="match status" value="1"/>
</dbReference>
<protein>
    <recommendedName>
        <fullName evidence="1">F-box domain-containing protein</fullName>
    </recommendedName>
</protein>
<dbReference type="EMBL" id="AVOT02041137">
    <property type="protein sequence ID" value="MBW0536394.1"/>
    <property type="molecule type" value="Genomic_DNA"/>
</dbReference>
<gene>
    <name evidence="2" type="ORF">O181_076109</name>
</gene>
<dbReference type="SMART" id="SM00256">
    <property type="entry name" value="FBOX"/>
    <property type="match status" value="1"/>
</dbReference>
<dbReference type="Pfam" id="PF25499">
    <property type="entry name" value="Beta-prop_pof12"/>
    <property type="match status" value="1"/>
</dbReference>
<dbReference type="Proteomes" id="UP000765509">
    <property type="component" value="Unassembled WGS sequence"/>
</dbReference>
<dbReference type="OrthoDB" id="3219396at2759"/>
<dbReference type="Gene3D" id="1.20.1280.50">
    <property type="match status" value="1"/>
</dbReference>
<dbReference type="SUPFAM" id="SSF50978">
    <property type="entry name" value="WD40 repeat-like"/>
    <property type="match status" value="1"/>
</dbReference>
<dbReference type="InterPro" id="IPR036322">
    <property type="entry name" value="WD40_repeat_dom_sf"/>
</dbReference>
<sequence>MPKLDACFPYQLGNLSEELLLEILSYLTIHDLSIVSRLSLKFKRLADEPQLWRRIYRSLFVEARLKYPFLPGFDQRLCMDREACTSHDPCDRKGKGKQTAIQEEFKLGHSWKKLCRISLNWQTGSARLTCVTPINHSPSHPSSSCGNRSQAAASSRSNTIVRFYRSLLFIAHKSRLPAELPTVHVYHLRNSPHNKNQNSDLIGRLVPPQSHDRQAFGVGVSEISIDEGCETTDSVGISFLVTVFYTTARLTVFRINLPSLSMSYYPTELEFHPVGSFQLDLQPKPTDSSKPLFHTLAETAKFHFPLIVTCSTDFCLRFFRLSWLSVPSKDRLQITQLSLEMQNNSCYWPLSLSLSPQVSSNRFKMRIAYPMPFYPSTWTIGLQEFDIELALPSSASSLQIHANHFLTAFEPIQDKYRKPVLKKSEGLGGIVVGIEQAAENVIVGRADNTIDCFRLSSVSEDSNSRFKRQLTCFNRLFGHTAKIGSISVDESGRCISGAMDGVKVWEGSKSVDVIPEETHNNQKIEARKIIWIGSDCEKIVSLWVREDEKDGKPSIISEEVRVLSFI</sequence>
<dbReference type="SUPFAM" id="SSF81383">
    <property type="entry name" value="F-box domain"/>
    <property type="match status" value="1"/>
</dbReference>
<evidence type="ECO:0000313" key="2">
    <source>
        <dbReference type="EMBL" id="MBW0536394.1"/>
    </source>
</evidence>
<comment type="caution">
    <text evidence="2">The sequence shown here is derived from an EMBL/GenBank/DDBJ whole genome shotgun (WGS) entry which is preliminary data.</text>
</comment>
<organism evidence="2 3">
    <name type="scientific">Austropuccinia psidii MF-1</name>
    <dbReference type="NCBI Taxonomy" id="1389203"/>
    <lineage>
        <taxon>Eukaryota</taxon>
        <taxon>Fungi</taxon>
        <taxon>Dikarya</taxon>
        <taxon>Basidiomycota</taxon>
        <taxon>Pucciniomycotina</taxon>
        <taxon>Pucciniomycetes</taxon>
        <taxon>Pucciniales</taxon>
        <taxon>Sphaerophragmiaceae</taxon>
        <taxon>Austropuccinia</taxon>
    </lineage>
</organism>
<name>A0A9Q3IF39_9BASI</name>
<feature type="domain" description="F-box" evidence="1">
    <location>
        <begin position="9"/>
        <end position="55"/>
    </location>
</feature>
<dbReference type="PROSITE" id="PS50181">
    <property type="entry name" value="FBOX"/>
    <property type="match status" value="1"/>
</dbReference>